<reference evidence="2" key="1">
    <citation type="journal article" date="2019" name="Int. J. Syst. Evol. Microbiol.">
        <title>The Global Catalogue of Microorganisms (GCM) 10K type strain sequencing project: providing services to taxonomists for standard genome sequencing and annotation.</title>
        <authorList>
            <consortium name="The Broad Institute Genomics Platform"/>
            <consortium name="The Broad Institute Genome Sequencing Center for Infectious Disease"/>
            <person name="Wu L."/>
            <person name="Ma J."/>
        </authorList>
    </citation>
    <scope>NUCLEOTIDE SEQUENCE [LARGE SCALE GENOMIC DNA]</scope>
    <source>
        <strain evidence="2">CGMCC 1.15422</strain>
    </source>
</reference>
<keyword evidence="2" id="KW-1185">Reference proteome</keyword>
<gene>
    <name evidence="1" type="ORF">GCM10011532_04020</name>
</gene>
<dbReference type="Proteomes" id="UP000605733">
    <property type="component" value="Unassembled WGS sequence"/>
</dbReference>
<dbReference type="RefSeq" id="WP_011710335.1">
    <property type="nucleotide sequence ID" value="NZ_BMIX01000001.1"/>
</dbReference>
<name>A0ABQ1WC14_9FLAO</name>
<dbReference type="EMBL" id="BMIX01000001">
    <property type="protein sequence ID" value="GGG23997.1"/>
    <property type="molecule type" value="Genomic_DNA"/>
</dbReference>
<sequence>MKTTSYLAHESVKPHKERVHTKIIRGLRKIKKGTFEDIANACGLKDQQVWKRLSELKRQDKIIEDGIRICDDSGRPRTIWKIID</sequence>
<dbReference type="SUPFAM" id="SSF46785">
    <property type="entry name" value="Winged helix' DNA-binding domain"/>
    <property type="match status" value="1"/>
</dbReference>
<dbReference type="InterPro" id="IPR036390">
    <property type="entry name" value="WH_DNA-bd_sf"/>
</dbReference>
<organism evidence="1 2">
    <name type="scientific">Christiangramia forsetii</name>
    <dbReference type="NCBI Taxonomy" id="411153"/>
    <lineage>
        <taxon>Bacteria</taxon>
        <taxon>Pseudomonadati</taxon>
        <taxon>Bacteroidota</taxon>
        <taxon>Flavobacteriia</taxon>
        <taxon>Flavobacteriales</taxon>
        <taxon>Flavobacteriaceae</taxon>
        <taxon>Christiangramia</taxon>
    </lineage>
</organism>
<evidence type="ECO:0000313" key="1">
    <source>
        <dbReference type="EMBL" id="GGG23997.1"/>
    </source>
</evidence>
<comment type="caution">
    <text evidence="1">The sequence shown here is derived from an EMBL/GenBank/DDBJ whole genome shotgun (WGS) entry which is preliminary data.</text>
</comment>
<protein>
    <submittedName>
        <fullName evidence="1">Uncharacterized protein</fullName>
    </submittedName>
</protein>
<accession>A0ABQ1WC14</accession>
<proteinExistence type="predicted"/>
<evidence type="ECO:0000313" key="2">
    <source>
        <dbReference type="Proteomes" id="UP000605733"/>
    </source>
</evidence>